<dbReference type="WBParaSite" id="maker-uti_cns_0006208-snap-gene-0.13-mRNA-1">
    <property type="protein sequence ID" value="maker-uti_cns_0006208-snap-gene-0.13-mRNA-1"/>
    <property type="gene ID" value="maker-uti_cns_0006208-snap-gene-0.13"/>
</dbReference>
<accession>A0A1I8HIN8</accession>
<evidence type="ECO:0000256" key="1">
    <source>
        <dbReference type="SAM" id="MobiDB-lite"/>
    </source>
</evidence>
<sequence>MAGKTAHDLAAAAGHKACERRLFMHRWEKRVYASRSNQSSAASNSKDDPGLLVEAQETVGGTAVSSATSDEIKDREPTQISSMGFGRSRSEKTQPSLQKTAHNPMTKGATAVAASDTNKRSQQQKQPTRQAQTRPREQQQRRRQPELVLNQLIEAAATKLSDILPVNQVDESVTAASAVPPSGSTIIGRRRGPVDPDLNAYEQWLKDRDSDANYTTTATGQAAVDSSINGESEPVLPPYQLMIEQFCREKCSNDY</sequence>
<reference evidence="3" key="1">
    <citation type="submission" date="2016-11" db="UniProtKB">
        <authorList>
            <consortium name="WormBaseParasite"/>
        </authorList>
    </citation>
    <scope>IDENTIFICATION</scope>
</reference>
<proteinExistence type="predicted"/>
<feature type="compositionally biased region" description="Polar residues" evidence="1">
    <location>
        <begin position="93"/>
        <end position="103"/>
    </location>
</feature>
<evidence type="ECO:0000313" key="2">
    <source>
        <dbReference type="Proteomes" id="UP000095280"/>
    </source>
</evidence>
<feature type="compositionally biased region" description="Low complexity" evidence="1">
    <location>
        <begin position="120"/>
        <end position="133"/>
    </location>
</feature>
<dbReference type="Proteomes" id="UP000095280">
    <property type="component" value="Unplaced"/>
</dbReference>
<feature type="region of interest" description="Disordered" evidence="1">
    <location>
        <begin position="32"/>
        <end position="146"/>
    </location>
</feature>
<keyword evidence="2" id="KW-1185">Reference proteome</keyword>
<protein>
    <submittedName>
        <fullName evidence="3">ANK_REP_REGION domain-containing protein</fullName>
    </submittedName>
</protein>
<evidence type="ECO:0000313" key="3">
    <source>
        <dbReference type="WBParaSite" id="maker-uti_cns_0006208-snap-gene-0.13-mRNA-1"/>
    </source>
</evidence>
<organism evidence="2 3">
    <name type="scientific">Macrostomum lignano</name>
    <dbReference type="NCBI Taxonomy" id="282301"/>
    <lineage>
        <taxon>Eukaryota</taxon>
        <taxon>Metazoa</taxon>
        <taxon>Spiralia</taxon>
        <taxon>Lophotrochozoa</taxon>
        <taxon>Platyhelminthes</taxon>
        <taxon>Rhabditophora</taxon>
        <taxon>Macrostomorpha</taxon>
        <taxon>Macrostomida</taxon>
        <taxon>Macrostomidae</taxon>
        <taxon>Macrostomum</taxon>
    </lineage>
</organism>
<dbReference type="AlphaFoldDB" id="A0A1I8HIN8"/>
<feature type="compositionally biased region" description="Basic and acidic residues" evidence="1">
    <location>
        <begin position="134"/>
        <end position="145"/>
    </location>
</feature>
<name>A0A1I8HIN8_9PLAT</name>
<feature type="compositionally biased region" description="Low complexity" evidence="1">
    <location>
        <begin position="33"/>
        <end position="44"/>
    </location>
</feature>